<dbReference type="AlphaFoldDB" id="A0A2T6BUV6"/>
<dbReference type="EMBL" id="QBKT01000008">
    <property type="protein sequence ID" value="PTX59843.1"/>
    <property type="molecule type" value="Genomic_DNA"/>
</dbReference>
<gene>
    <name evidence="1" type="ORF">C8N46_108156</name>
</gene>
<dbReference type="Proteomes" id="UP000244090">
    <property type="component" value="Unassembled WGS sequence"/>
</dbReference>
<dbReference type="OrthoDB" id="1522899at2"/>
<protein>
    <submittedName>
        <fullName evidence="1">Uncharacterized protein</fullName>
    </submittedName>
</protein>
<name>A0A2T6BUV6_9FLAO</name>
<sequence length="339" mass="38281">MYTDRLELHPKKTNKGVFLPKIGELMVLHDIGTISEQYSFFHEAFTTDQEHFTNPVHLYYYFELYYKMYQEKTSGISLEQLIEKFDEIQEKYELEKQQTPKNAKAIETLSTNMNILIEKEATCETLIPMFRKKLETERSNIDWLKKAAGQLDAKGCKEHPLFIELVEAIDAAAPNANSKLYLYQIHRRKGNSAKAQQYLEAYLTLETDADKKAAVLNDEGKEAEKAGQKSTARSYYSKAIAANPASGRAYLNLARLYGSSANECGTDSFTKRAVYWKAAEMAQKAASVDASVKSEANSLETTYMQSAPSKPDTFNQGYKGGEKIALDCWIGGYVVVPKI</sequence>
<comment type="caution">
    <text evidence="1">The sequence shown here is derived from an EMBL/GenBank/DDBJ whole genome shotgun (WGS) entry which is preliminary data.</text>
</comment>
<evidence type="ECO:0000313" key="2">
    <source>
        <dbReference type="Proteomes" id="UP000244090"/>
    </source>
</evidence>
<proteinExistence type="predicted"/>
<organism evidence="1 2">
    <name type="scientific">Kordia periserrulae</name>
    <dbReference type="NCBI Taxonomy" id="701523"/>
    <lineage>
        <taxon>Bacteria</taxon>
        <taxon>Pseudomonadati</taxon>
        <taxon>Bacteroidota</taxon>
        <taxon>Flavobacteriia</taxon>
        <taxon>Flavobacteriales</taxon>
        <taxon>Flavobacteriaceae</taxon>
        <taxon>Kordia</taxon>
    </lineage>
</organism>
<dbReference type="InterPro" id="IPR011990">
    <property type="entry name" value="TPR-like_helical_dom_sf"/>
</dbReference>
<reference evidence="1 2" key="1">
    <citation type="submission" date="2018-04" db="EMBL/GenBank/DDBJ databases">
        <title>Genomic Encyclopedia of Archaeal and Bacterial Type Strains, Phase II (KMG-II): from individual species to whole genera.</title>
        <authorList>
            <person name="Goeker M."/>
        </authorList>
    </citation>
    <scope>NUCLEOTIDE SEQUENCE [LARGE SCALE GENOMIC DNA]</scope>
    <source>
        <strain evidence="1 2">DSM 25731</strain>
    </source>
</reference>
<dbReference type="RefSeq" id="WP_146169853.1">
    <property type="nucleotide sequence ID" value="NZ_QBKT01000008.1"/>
</dbReference>
<evidence type="ECO:0000313" key="1">
    <source>
        <dbReference type="EMBL" id="PTX59843.1"/>
    </source>
</evidence>
<dbReference type="Gene3D" id="1.25.40.10">
    <property type="entry name" value="Tetratricopeptide repeat domain"/>
    <property type="match status" value="1"/>
</dbReference>
<keyword evidence="2" id="KW-1185">Reference proteome</keyword>
<dbReference type="SUPFAM" id="SSF48452">
    <property type="entry name" value="TPR-like"/>
    <property type="match status" value="1"/>
</dbReference>
<accession>A0A2T6BUV6</accession>